<dbReference type="InterPro" id="IPR050859">
    <property type="entry name" value="Class-I_PLP-dep_aminotransf"/>
</dbReference>
<dbReference type="GO" id="GO:0008483">
    <property type="term" value="F:transaminase activity"/>
    <property type="evidence" value="ECO:0007669"/>
    <property type="project" value="UniProtKB-KW"/>
</dbReference>
<evidence type="ECO:0000259" key="7">
    <source>
        <dbReference type="Pfam" id="PF00155"/>
    </source>
</evidence>
<feature type="region of interest" description="Disordered" evidence="6">
    <location>
        <begin position="70"/>
        <end position="96"/>
    </location>
</feature>
<sequence length="609" mass="68684">MDMEIPEPLLEKLLPPKNLSHHFSNTTLKRKASSIKQYYKFFNIPGIKNLAGGLPNSQFFPFKTLEAQSVQSDSRIPTPNDPHEPPSPDNGKNDKVGEATDHIIVPMTSSEKDPVKKIDLETALQYGTSEGYPPLVSFIRQFSKQVLHPAVPHSDGVEVVMTCGSTDGFSKTLELFTNPWTVGRPVEEKQSIMVEMFVYPNILSQAEPRGMNIVPIAMDPTGILPYGVGALEDVLENWNPDYGQRPHLLYTVTMGHNPTGGVLPMQRKEKIYAICQKYDVIIVEDEPYWYLQYPSAAVAETRSRHQIELEPDVPTPPAKSSGYEFIDSLVPSFLSIDVDGRVVRLDTFSKTVAPGCRLGWITAQPALIERYVRITETSTQQPSGFVQSIIAQLLLGDQVETVARFMSLSLKERQSFTGWSMDGWVRWLAGLRGSYERRMNRMCSIISESTHRTKVYNDPTEDWSYVISDHLARFKWPRGGMFIWIYVRLVNHDCFRKKGKKYTLTGEIMSTALVVHLTHEPYKVLVAPGTMFAANRSVRQQYGWCYFRLCFAAEAEENIDDSARRFAEGLQSFFDIKDVKRLERLYEEFDSMAGVGVNAACAGGGLMGC</sequence>
<protein>
    <submittedName>
        <fullName evidence="8">Aromatic amino acid aminotransferase</fullName>
    </submittedName>
</protein>
<reference evidence="8 9" key="1">
    <citation type="journal article" date="2014" name="Genome Announc.">
        <title>Draft genome sequence of the pathogenic fungus Scedosporium apiospermum.</title>
        <authorList>
            <person name="Vandeputte P."/>
            <person name="Ghamrawi S."/>
            <person name="Rechenmann M."/>
            <person name="Iltis A."/>
            <person name="Giraud S."/>
            <person name="Fleury M."/>
            <person name="Thornton C."/>
            <person name="Delhaes L."/>
            <person name="Meyer W."/>
            <person name="Papon N."/>
            <person name="Bouchara J.P."/>
        </authorList>
    </citation>
    <scope>NUCLEOTIDE SEQUENCE [LARGE SCALE GENOMIC DNA]</scope>
    <source>
        <strain evidence="8 9">IHEM 14462</strain>
    </source>
</reference>
<dbReference type="PANTHER" id="PTHR42790">
    <property type="entry name" value="AMINOTRANSFERASE"/>
    <property type="match status" value="1"/>
</dbReference>
<gene>
    <name evidence="8" type="ORF">SAPIO_CDS9547</name>
</gene>
<feature type="domain" description="Aminotransferase class I/classII large" evidence="7">
    <location>
        <begin position="119"/>
        <end position="399"/>
    </location>
</feature>
<dbReference type="Pfam" id="PF00155">
    <property type="entry name" value="Aminotran_1_2"/>
    <property type="match status" value="1"/>
</dbReference>
<comment type="similarity">
    <text evidence="2">Belongs to the class-I pyridoxal-phosphate-dependent aminotransferase family.</text>
</comment>
<dbReference type="InterPro" id="IPR015424">
    <property type="entry name" value="PyrdxlP-dep_Trfase"/>
</dbReference>
<dbReference type="GO" id="GO:1901605">
    <property type="term" value="P:alpha-amino acid metabolic process"/>
    <property type="evidence" value="ECO:0007669"/>
    <property type="project" value="TreeGrafter"/>
</dbReference>
<dbReference type="GO" id="GO:0030170">
    <property type="term" value="F:pyridoxal phosphate binding"/>
    <property type="evidence" value="ECO:0007669"/>
    <property type="project" value="InterPro"/>
</dbReference>
<evidence type="ECO:0000256" key="6">
    <source>
        <dbReference type="SAM" id="MobiDB-lite"/>
    </source>
</evidence>
<dbReference type="HOGENOM" id="CLU_017584_0_5_1"/>
<comment type="caution">
    <text evidence="8">The sequence shown here is derived from an EMBL/GenBank/DDBJ whole genome shotgun (WGS) entry which is preliminary data.</text>
</comment>
<feature type="compositionally biased region" description="Basic and acidic residues" evidence="6">
    <location>
        <begin position="81"/>
        <end position="96"/>
    </location>
</feature>
<name>A0A084FX12_PSEDA</name>
<dbReference type="KEGG" id="sapo:SAPIO_CDS9547"/>
<dbReference type="AlphaFoldDB" id="A0A084FX12"/>
<dbReference type="EMBL" id="JOWA01000143">
    <property type="protein sequence ID" value="KEZ39624.1"/>
    <property type="molecule type" value="Genomic_DNA"/>
</dbReference>
<evidence type="ECO:0000256" key="1">
    <source>
        <dbReference type="ARBA" id="ARBA00001933"/>
    </source>
</evidence>
<keyword evidence="4 8" id="KW-0808">Transferase</keyword>
<evidence type="ECO:0000256" key="3">
    <source>
        <dbReference type="ARBA" id="ARBA00022576"/>
    </source>
</evidence>
<dbReference type="PANTHER" id="PTHR42790:SF1">
    <property type="entry name" value="AROMATIC AMINO ACID AMINOTRANSFERASE, HYPOTHETICAL (EUROFUNG)"/>
    <property type="match status" value="1"/>
</dbReference>
<dbReference type="SUPFAM" id="SSF53383">
    <property type="entry name" value="PLP-dependent transferases"/>
    <property type="match status" value="1"/>
</dbReference>
<organism evidence="8 9">
    <name type="scientific">Pseudallescheria apiosperma</name>
    <name type="common">Scedosporium apiospermum</name>
    <dbReference type="NCBI Taxonomy" id="563466"/>
    <lineage>
        <taxon>Eukaryota</taxon>
        <taxon>Fungi</taxon>
        <taxon>Dikarya</taxon>
        <taxon>Ascomycota</taxon>
        <taxon>Pezizomycotina</taxon>
        <taxon>Sordariomycetes</taxon>
        <taxon>Hypocreomycetidae</taxon>
        <taxon>Microascales</taxon>
        <taxon>Microascaceae</taxon>
        <taxon>Scedosporium</taxon>
    </lineage>
</organism>
<evidence type="ECO:0000256" key="2">
    <source>
        <dbReference type="ARBA" id="ARBA00007441"/>
    </source>
</evidence>
<keyword evidence="3 8" id="KW-0032">Aminotransferase</keyword>
<evidence type="ECO:0000313" key="8">
    <source>
        <dbReference type="EMBL" id="KEZ39624.1"/>
    </source>
</evidence>
<dbReference type="InterPro" id="IPR004839">
    <property type="entry name" value="Aminotransferase_I/II_large"/>
</dbReference>
<dbReference type="VEuPathDB" id="FungiDB:SAPIO_CDS9547"/>
<dbReference type="OMA" id="QREGILC"/>
<dbReference type="CDD" id="cd00609">
    <property type="entry name" value="AAT_like"/>
    <property type="match status" value="1"/>
</dbReference>
<dbReference type="GeneID" id="27728619"/>
<evidence type="ECO:0000256" key="4">
    <source>
        <dbReference type="ARBA" id="ARBA00022679"/>
    </source>
</evidence>
<keyword evidence="9" id="KW-1185">Reference proteome</keyword>
<dbReference type="InterPro" id="IPR015421">
    <property type="entry name" value="PyrdxlP-dep_Trfase_major"/>
</dbReference>
<dbReference type="Proteomes" id="UP000028545">
    <property type="component" value="Unassembled WGS sequence"/>
</dbReference>
<accession>A0A084FX12</accession>
<dbReference type="RefSeq" id="XP_016639423.1">
    <property type="nucleotide sequence ID" value="XM_016790913.1"/>
</dbReference>
<proteinExistence type="inferred from homology"/>
<comment type="cofactor">
    <cofactor evidence="1">
        <name>pyridoxal 5'-phosphate</name>
        <dbReference type="ChEBI" id="CHEBI:597326"/>
    </cofactor>
</comment>
<evidence type="ECO:0000313" key="9">
    <source>
        <dbReference type="Proteomes" id="UP000028545"/>
    </source>
</evidence>
<dbReference type="OrthoDB" id="691673at2759"/>
<keyword evidence="5" id="KW-0663">Pyridoxal phosphate</keyword>
<evidence type="ECO:0000256" key="5">
    <source>
        <dbReference type="ARBA" id="ARBA00022898"/>
    </source>
</evidence>
<dbReference type="Gene3D" id="3.40.640.10">
    <property type="entry name" value="Type I PLP-dependent aspartate aminotransferase-like (Major domain)"/>
    <property type="match status" value="1"/>
</dbReference>